<dbReference type="HOGENOM" id="CLU_033802_0_0_9"/>
<dbReference type="InterPro" id="IPR036526">
    <property type="entry name" value="C-N_Hydrolase_sf"/>
</dbReference>
<dbReference type="PANTHER" id="PTHR43674">
    <property type="entry name" value="NITRILASE C965.09-RELATED"/>
    <property type="match status" value="1"/>
</dbReference>
<gene>
    <name evidence="3" type="ORF">VN24_25635</name>
</gene>
<proteinExistence type="predicted"/>
<dbReference type="PANTHER" id="PTHR43674:SF2">
    <property type="entry name" value="BETA-UREIDOPROPIONASE"/>
    <property type="match status" value="1"/>
</dbReference>
<feature type="domain" description="CN hydrolase" evidence="2">
    <location>
        <begin position="12"/>
        <end position="250"/>
    </location>
</feature>
<dbReference type="InterPro" id="IPR050345">
    <property type="entry name" value="Aliph_Amidase/BUP"/>
</dbReference>
<sequence>MNTSSEQRPLMYKVAAVQFNPVQGDAAGNRRRMAKLLQEAAENGAMLTVFPEMASSGYVWNDREEISPFVETIPGSTTEALQAVAQKYRCYAAVGLPEVDAVSGAYYNSAVLIGPDGVAGKYRKTHLFAADPRWAREGNDGIPVFATEIGNIALLICMDAMYFEPARIAALQQADIIAFPTNWVGAGNNEPSNTWRLRAKENGVYWVASNRSDTERGARFTGGSAVIEPDGGVQHSLVSGEGIVYGTVRLDAAARQQLTSARKPEAYQELLLSPYLWKEGETLPIGAPAPFEIIVFPLEKPEFTAGLPDRLHALLEETEGRLTTGNRLYVLPEIQVRDPADSAQAERLLAEVQLLAIRYQGYMALSIAEHTGAVRDISAYMIGPEQTVGRCRQVHRTVRERTDDKPRLCTFELPFARVGLLTEHDAEYPESYRVLAKQGADIIAVSGTGMGSGGNWMKRIWAFENDAVIAYALPSEAAGSLLFLHRQLEMEGGPGSGDEPLIGRFDPDMTAAARSRPFMRRTKPHLYDRLVMKLID</sequence>
<keyword evidence="1" id="KW-0378">Hydrolase</keyword>
<organism evidence="3 4">
    <name type="scientific">Paenibacillus beijingensis</name>
    <dbReference type="NCBI Taxonomy" id="1126833"/>
    <lineage>
        <taxon>Bacteria</taxon>
        <taxon>Bacillati</taxon>
        <taxon>Bacillota</taxon>
        <taxon>Bacilli</taxon>
        <taxon>Bacillales</taxon>
        <taxon>Paenibacillaceae</taxon>
        <taxon>Paenibacillus</taxon>
    </lineage>
</organism>
<dbReference type="EMBL" id="CP011058">
    <property type="protein sequence ID" value="AJY77323.1"/>
    <property type="molecule type" value="Genomic_DNA"/>
</dbReference>
<dbReference type="InterPro" id="IPR003010">
    <property type="entry name" value="C-N_Hydrolase"/>
</dbReference>
<dbReference type="Proteomes" id="UP000032633">
    <property type="component" value="Chromosome"/>
</dbReference>
<evidence type="ECO:0000256" key="1">
    <source>
        <dbReference type="ARBA" id="ARBA00022801"/>
    </source>
</evidence>
<evidence type="ECO:0000259" key="2">
    <source>
        <dbReference type="PROSITE" id="PS50263"/>
    </source>
</evidence>
<name>A0A0D5NQZ2_9BACL</name>
<dbReference type="SUPFAM" id="SSF56317">
    <property type="entry name" value="Carbon-nitrogen hydrolase"/>
    <property type="match status" value="2"/>
</dbReference>
<evidence type="ECO:0000313" key="3">
    <source>
        <dbReference type="EMBL" id="AJY77323.1"/>
    </source>
</evidence>
<dbReference type="RefSeq" id="WP_045672748.1">
    <property type="nucleotide sequence ID" value="NZ_CP011058.1"/>
</dbReference>
<dbReference type="AlphaFoldDB" id="A0A0D5NQZ2"/>
<dbReference type="GO" id="GO:0016811">
    <property type="term" value="F:hydrolase activity, acting on carbon-nitrogen (but not peptide) bonds, in linear amides"/>
    <property type="evidence" value="ECO:0007669"/>
    <property type="project" value="UniProtKB-ARBA"/>
</dbReference>
<evidence type="ECO:0000313" key="4">
    <source>
        <dbReference type="Proteomes" id="UP000032633"/>
    </source>
</evidence>
<dbReference type="PATRIC" id="fig|1126833.4.peg.5635"/>
<dbReference type="CDD" id="cd07197">
    <property type="entry name" value="nitrilase"/>
    <property type="match status" value="1"/>
</dbReference>
<dbReference type="PROSITE" id="PS50263">
    <property type="entry name" value="CN_HYDROLASE"/>
    <property type="match status" value="1"/>
</dbReference>
<keyword evidence="4" id="KW-1185">Reference proteome</keyword>
<reference evidence="4" key="2">
    <citation type="submission" date="2015-03" db="EMBL/GenBank/DDBJ databases">
        <title>Genome sequence of Paenibacillus beijingensis strain DSM 24997T.</title>
        <authorList>
            <person name="Kwak Y."/>
            <person name="Shin J.-H."/>
        </authorList>
    </citation>
    <scope>NUCLEOTIDE SEQUENCE [LARGE SCALE GENOMIC DNA]</scope>
    <source>
        <strain evidence="4">DSM 24997</strain>
    </source>
</reference>
<protein>
    <submittedName>
        <fullName evidence="3">Nitrilase</fullName>
    </submittedName>
</protein>
<dbReference type="KEGG" id="pbj:VN24_25635"/>
<dbReference type="STRING" id="1126833.VN24_25635"/>
<accession>A0A0D5NQZ2</accession>
<reference evidence="3 4" key="1">
    <citation type="journal article" date="2015" name="J. Biotechnol.">
        <title>Complete genome sequence of Paenibacillus beijingensis 7188(T) (=DSM 24997(T)), a novel rhizobacterium from jujube garden soil.</title>
        <authorList>
            <person name="Kwak Y."/>
            <person name="Shin J.H."/>
        </authorList>
    </citation>
    <scope>NUCLEOTIDE SEQUENCE [LARGE SCALE GENOMIC DNA]</scope>
    <source>
        <strain evidence="3 4">DSM 24997</strain>
    </source>
</reference>
<dbReference type="Pfam" id="PF00795">
    <property type="entry name" value="CN_hydrolase"/>
    <property type="match status" value="2"/>
</dbReference>
<dbReference type="Gene3D" id="3.60.110.10">
    <property type="entry name" value="Carbon-nitrogen hydrolase"/>
    <property type="match status" value="2"/>
</dbReference>